<comment type="similarity">
    <text evidence="1">Belongs to the REF/SRPP family.</text>
</comment>
<sequence length="252" mass="27944">MRTEYERVEESWKKNLVFENVEMASNKIEIENKDGELKHLGFVRMIAISALVCVSNLYEHAKQNSGRLKSTVATVESAVITVVGPVYGKFKGVPDDLLVFVDKKFDTLTIKFDKYAPPLAKQVVGQAHFMVHKASQVAQTILREAQVGGPYAAVDYTSTLCKQLLVSQVATVWYGVNQVPPFHTVAQMAVPTAAHLSSKYNKSIVDMIAKGYRVFNCFPLVPIDEMAKAYKKVEAAKKGDATDCATCEKEMD</sequence>
<gene>
    <name evidence="2" type="ORF">F0562_033539</name>
</gene>
<protein>
    <recommendedName>
        <fullName evidence="4">REF/SRPP-like protein</fullName>
    </recommendedName>
</protein>
<evidence type="ECO:0000313" key="2">
    <source>
        <dbReference type="EMBL" id="KAA8528973.1"/>
    </source>
</evidence>
<dbReference type="PANTHER" id="PTHR33732">
    <property type="entry name" value="REF/SRPP-LIKE PROTEIN OS05G0151300/LOC_OS05G05940"/>
    <property type="match status" value="1"/>
</dbReference>
<reference evidence="2 3" key="1">
    <citation type="submission" date="2019-09" db="EMBL/GenBank/DDBJ databases">
        <title>A chromosome-level genome assembly of the Chinese tupelo Nyssa sinensis.</title>
        <authorList>
            <person name="Yang X."/>
            <person name="Kang M."/>
            <person name="Yang Y."/>
            <person name="Xiong H."/>
            <person name="Wang M."/>
            <person name="Zhang Z."/>
            <person name="Wang Z."/>
            <person name="Wu H."/>
            <person name="Ma T."/>
            <person name="Liu J."/>
            <person name="Xi Z."/>
        </authorList>
    </citation>
    <scope>NUCLEOTIDE SEQUENCE [LARGE SCALE GENOMIC DNA]</scope>
    <source>
        <strain evidence="2">J267</strain>
        <tissue evidence="2">Leaf</tissue>
    </source>
</reference>
<organism evidence="2 3">
    <name type="scientific">Nyssa sinensis</name>
    <dbReference type="NCBI Taxonomy" id="561372"/>
    <lineage>
        <taxon>Eukaryota</taxon>
        <taxon>Viridiplantae</taxon>
        <taxon>Streptophyta</taxon>
        <taxon>Embryophyta</taxon>
        <taxon>Tracheophyta</taxon>
        <taxon>Spermatophyta</taxon>
        <taxon>Magnoliopsida</taxon>
        <taxon>eudicotyledons</taxon>
        <taxon>Gunneridae</taxon>
        <taxon>Pentapetalae</taxon>
        <taxon>asterids</taxon>
        <taxon>Cornales</taxon>
        <taxon>Nyssaceae</taxon>
        <taxon>Nyssa</taxon>
    </lineage>
</organism>
<dbReference type="EMBL" id="CM018044">
    <property type="protein sequence ID" value="KAA8528973.1"/>
    <property type="molecule type" value="Genomic_DNA"/>
</dbReference>
<dbReference type="Pfam" id="PF05755">
    <property type="entry name" value="REF"/>
    <property type="match status" value="1"/>
</dbReference>
<dbReference type="InterPro" id="IPR008802">
    <property type="entry name" value="REF"/>
</dbReference>
<proteinExistence type="inferred from homology"/>
<dbReference type="AlphaFoldDB" id="A0A5J5ADE2"/>
<evidence type="ECO:0000256" key="1">
    <source>
        <dbReference type="ARBA" id="ARBA00009737"/>
    </source>
</evidence>
<accession>A0A5J5ADE2</accession>
<evidence type="ECO:0000313" key="3">
    <source>
        <dbReference type="Proteomes" id="UP000325577"/>
    </source>
</evidence>
<dbReference type="PANTHER" id="PTHR33732:SF2">
    <property type="entry name" value="REF_SRPP-LIKE PROTEIN"/>
    <property type="match status" value="1"/>
</dbReference>
<dbReference type="OrthoDB" id="1901372at2759"/>
<dbReference type="Proteomes" id="UP000325577">
    <property type="component" value="Linkage Group LG20"/>
</dbReference>
<evidence type="ECO:0008006" key="4">
    <source>
        <dbReference type="Google" id="ProtNLM"/>
    </source>
</evidence>
<name>A0A5J5ADE2_9ASTE</name>
<keyword evidence="3" id="KW-1185">Reference proteome</keyword>